<evidence type="ECO:0000256" key="12">
    <source>
        <dbReference type="ARBA" id="ARBA00031017"/>
    </source>
</evidence>
<keyword evidence="8" id="KW-0808">Transferase</keyword>
<keyword evidence="9" id="KW-0812">Transmembrane</keyword>
<dbReference type="Pfam" id="PF13506">
    <property type="entry name" value="Glyco_transf_21"/>
    <property type="match status" value="1"/>
</dbReference>
<evidence type="ECO:0000313" key="15">
    <source>
        <dbReference type="EMBL" id="KIM93659.1"/>
    </source>
</evidence>
<evidence type="ECO:0000256" key="1">
    <source>
        <dbReference type="ARBA" id="ARBA00004141"/>
    </source>
</evidence>
<dbReference type="GO" id="GO:0016020">
    <property type="term" value="C:membrane"/>
    <property type="evidence" value="ECO:0007669"/>
    <property type="project" value="UniProtKB-SubCell"/>
</dbReference>
<dbReference type="InterPro" id="IPR050321">
    <property type="entry name" value="Glycosyltr_2/OpgH_subfam"/>
</dbReference>
<keyword evidence="11" id="KW-0472">Membrane</keyword>
<keyword evidence="7" id="KW-0328">Glycosyltransferase</keyword>
<evidence type="ECO:0000256" key="11">
    <source>
        <dbReference type="ARBA" id="ARBA00023136"/>
    </source>
</evidence>
<evidence type="ECO:0000256" key="8">
    <source>
        <dbReference type="ARBA" id="ARBA00022679"/>
    </source>
</evidence>
<dbReference type="GO" id="GO:0008120">
    <property type="term" value="F:ceramide glucosyltransferase activity"/>
    <property type="evidence" value="ECO:0007669"/>
    <property type="project" value="UniProtKB-EC"/>
</dbReference>
<evidence type="ECO:0000313" key="16">
    <source>
        <dbReference type="Proteomes" id="UP000054321"/>
    </source>
</evidence>
<gene>
    <name evidence="15" type="ORF">OIDMADRAFT_61301</name>
</gene>
<dbReference type="SUPFAM" id="SSF53448">
    <property type="entry name" value="Nucleotide-diphospho-sugar transferases"/>
    <property type="match status" value="1"/>
</dbReference>
<evidence type="ECO:0000256" key="7">
    <source>
        <dbReference type="ARBA" id="ARBA00022676"/>
    </source>
</evidence>
<evidence type="ECO:0000256" key="14">
    <source>
        <dbReference type="ARBA" id="ARBA00032575"/>
    </source>
</evidence>
<dbReference type="InterPro" id="IPR029044">
    <property type="entry name" value="Nucleotide-diphossugar_trans"/>
</dbReference>
<dbReference type="UniPathway" id="UPA00222"/>
<reference evidence="16" key="2">
    <citation type="submission" date="2015-01" db="EMBL/GenBank/DDBJ databases">
        <title>Evolutionary Origins and Diversification of the Mycorrhizal Mutualists.</title>
        <authorList>
            <consortium name="DOE Joint Genome Institute"/>
            <consortium name="Mycorrhizal Genomics Consortium"/>
            <person name="Kohler A."/>
            <person name="Kuo A."/>
            <person name="Nagy L.G."/>
            <person name="Floudas D."/>
            <person name="Copeland A."/>
            <person name="Barry K.W."/>
            <person name="Cichocki N."/>
            <person name="Veneault-Fourrey C."/>
            <person name="LaButti K."/>
            <person name="Lindquist E.A."/>
            <person name="Lipzen A."/>
            <person name="Lundell T."/>
            <person name="Morin E."/>
            <person name="Murat C."/>
            <person name="Riley R."/>
            <person name="Ohm R."/>
            <person name="Sun H."/>
            <person name="Tunlid A."/>
            <person name="Henrissat B."/>
            <person name="Grigoriev I.V."/>
            <person name="Hibbett D.S."/>
            <person name="Martin F."/>
        </authorList>
    </citation>
    <scope>NUCLEOTIDE SEQUENCE [LARGE SCALE GENOMIC DNA]</scope>
    <source>
        <strain evidence="16">Zn</strain>
    </source>
</reference>
<comment type="subcellular location">
    <subcellularLocation>
        <location evidence="1">Membrane</location>
        <topology evidence="1">Multi-pass membrane protein</topology>
    </subcellularLocation>
</comment>
<keyword evidence="16" id="KW-1185">Reference proteome</keyword>
<evidence type="ECO:0000256" key="13">
    <source>
        <dbReference type="ARBA" id="ARBA00031543"/>
    </source>
</evidence>
<protein>
    <recommendedName>
        <fullName evidence="6">Ceramide glucosyltransferase</fullName>
        <ecNumber evidence="5">2.4.1.80</ecNumber>
    </recommendedName>
    <alternativeName>
        <fullName evidence="13">Glucosylceramide synthase</fullName>
    </alternativeName>
    <alternativeName>
        <fullName evidence="14">UDP-glucose ceramide glucosyltransferase</fullName>
    </alternativeName>
    <alternativeName>
        <fullName evidence="12">UDP-glucose:N-acylsphingosine D-glucosyltransferase</fullName>
    </alternativeName>
</protein>
<comment type="similarity">
    <text evidence="4">Belongs to the glycosyltransferase 2 family.</text>
</comment>
<keyword evidence="10" id="KW-1133">Transmembrane helix</keyword>
<evidence type="ECO:0000256" key="4">
    <source>
        <dbReference type="ARBA" id="ARBA00006739"/>
    </source>
</evidence>
<evidence type="ECO:0000256" key="5">
    <source>
        <dbReference type="ARBA" id="ARBA00012699"/>
    </source>
</evidence>
<dbReference type="OrthoDB" id="72851at2759"/>
<dbReference type="Gene3D" id="3.90.550.10">
    <property type="entry name" value="Spore Coat Polysaccharide Biosynthesis Protein SpsA, Chain A"/>
    <property type="match status" value="1"/>
</dbReference>
<comment type="pathway">
    <text evidence="3">Sphingolipid metabolism.</text>
</comment>
<dbReference type="EMBL" id="KN832893">
    <property type="protein sequence ID" value="KIM93659.1"/>
    <property type="molecule type" value="Genomic_DNA"/>
</dbReference>
<accession>A0A0C3GQQ3</accession>
<name>A0A0C3GQQ3_OIDMZ</name>
<proteinExistence type="inferred from homology"/>
<sequence>MFKDSAGIAWSTGSGWVMRQTALEEIGGLPAKSLTEDLLCGKLLLGGGWRSAYVLETLQWGLVPDTYHAHVR</sequence>
<dbReference type="AlphaFoldDB" id="A0A0C3GQQ3"/>
<dbReference type="Proteomes" id="UP000054321">
    <property type="component" value="Unassembled WGS sequence"/>
</dbReference>
<evidence type="ECO:0000256" key="2">
    <source>
        <dbReference type="ARBA" id="ARBA00004760"/>
    </source>
</evidence>
<reference evidence="15 16" key="1">
    <citation type="submission" date="2014-04" db="EMBL/GenBank/DDBJ databases">
        <authorList>
            <consortium name="DOE Joint Genome Institute"/>
            <person name="Kuo A."/>
            <person name="Martino E."/>
            <person name="Perotto S."/>
            <person name="Kohler A."/>
            <person name="Nagy L.G."/>
            <person name="Floudas D."/>
            <person name="Copeland A."/>
            <person name="Barry K.W."/>
            <person name="Cichocki N."/>
            <person name="Veneault-Fourrey C."/>
            <person name="LaButti K."/>
            <person name="Lindquist E.A."/>
            <person name="Lipzen A."/>
            <person name="Lundell T."/>
            <person name="Morin E."/>
            <person name="Murat C."/>
            <person name="Sun H."/>
            <person name="Tunlid A."/>
            <person name="Henrissat B."/>
            <person name="Grigoriev I.V."/>
            <person name="Hibbett D.S."/>
            <person name="Martin F."/>
            <person name="Nordberg H.P."/>
            <person name="Cantor M.N."/>
            <person name="Hua S.X."/>
        </authorList>
    </citation>
    <scope>NUCLEOTIDE SEQUENCE [LARGE SCALE GENOMIC DNA]</scope>
    <source>
        <strain evidence="15 16">Zn</strain>
    </source>
</reference>
<dbReference type="EC" id="2.4.1.80" evidence="5"/>
<dbReference type="STRING" id="913774.A0A0C3GQQ3"/>
<dbReference type="InterPro" id="IPR025993">
    <property type="entry name" value="Ceramide_glucosylTrfase"/>
</dbReference>
<dbReference type="GO" id="GO:0006665">
    <property type="term" value="P:sphingolipid metabolic process"/>
    <property type="evidence" value="ECO:0007669"/>
    <property type="project" value="UniProtKB-UniPathway"/>
</dbReference>
<dbReference type="PANTHER" id="PTHR43867">
    <property type="entry name" value="CELLULOSE SYNTHASE CATALYTIC SUBUNIT A [UDP-FORMING]"/>
    <property type="match status" value="1"/>
</dbReference>
<evidence type="ECO:0000256" key="3">
    <source>
        <dbReference type="ARBA" id="ARBA00004991"/>
    </source>
</evidence>
<evidence type="ECO:0000256" key="10">
    <source>
        <dbReference type="ARBA" id="ARBA00022989"/>
    </source>
</evidence>
<comment type="pathway">
    <text evidence="2">Lipid metabolism; sphingolipid metabolism.</text>
</comment>
<dbReference type="InParanoid" id="A0A0C3GQQ3"/>
<dbReference type="PANTHER" id="PTHR43867:SF2">
    <property type="entry name" value="CELLULOSE SYNTHASE CATALYTIC SUBUNIT A [UDP-FORMING]"/>
    <property type="match status" value="1"/>
</dbReference>
<evidence type="ECO:0000256" key="9">
    <source>
        <dbReference type="ARBA" id="ARBA00022692"/>
    </source>
</evidence>
<dbReference type="HOGENOM" id="CLU_2722847_0_0_1"/>
<organism evidence="15 16">
    <name type="scientific">Oidiodendron maius (strain Zn)</name>
    <dbReference type="NCBI Taxonomy" id="913774"/>
    <lineage>
        <taxon>Eukaryota</taxon>
        <taxon>Fungi</taxon>
        <taxon>Dikarya</taxon>
        <taxon>Ascomycota</taxon>
        <taxon>Pezizomycotina</taxon>
        <taxon>Leotiomycetes</taxon>
        <taxon>Leotiomycetes incertae sedis</taxon>
        <taxon>Myxotrichaceae</taxon>
        <taxon>Oidiodendron</taxon>
    </lineage>
</organism>
<evidence type="ECO:0000256" key="6">
    <source>
        <dbReference type="ARBA" id="ARBA00019988"/>
    </source>
</evidence>